<evidence type="ECO:0000256" key="5">
    <source>
        <dbReference type="ARBA" id="ARBA00023049"/>
    </source>
</evidence>
<evidence type="ECO:0000259" key="8">
    <source>
        <dbReference type="Pfam" id="PF01435"/>
    </source>
</evidence>
<evidence type="ECO:0000313" key="10">
    <source>
        <dbReference type="Proteomes" id="UP000825051"/>
    </source>
</evidence>
<evidence type="ECO:0000256" key="3">
    <source>
        <dbReference type="ARBA" id="ARBA00022801"/>
    </source>
</evidence>
<proteinExistence type="inferred from homology"/>
<reference evidence="9" key="1">
    <citation type="submission" date="2021-08" db="EMBL/GenBank/DDBJ databases">
        <title>Genome of a novel bacterium of the phylum Verrucomicrobia, Oleiharenicola sp. KSB-15.</title>
        <authorList>
            <person name="Chung J.-H."/>
            <person name="Ahn J.-H."/>
            <person name="Yoon Y."/>
            <person name="Kim D.-Y."/>
            <person name="An S.-H."/>
            <person name="Park I."/>
            <person name="Yeon J."/>
        </authorList>
    </citation>
    <scope>NUCLEOTIDE SEQUENCE</scope>
    <source>
        <strain evidence="9">KSB-15</strain>
    </source>
</reference>
<dbReference type="AlphaFoldDB" id="A0A8F9TYK5"/>
<protein>
    <submittedName>
        <fullName evidence="9">M48 family metallopeptidase</fullName>
    </submittedName>
</protein>
<keyword evidence="7" id="KW-0732">Signal</keyword>
<keyword evidence="1 6" id="KW-0645">Protease</keyword>
<dbReference type="Gene3D" id="3.30.2010.10">
    <property type="entry name" value="Metalloproteases ('zincins'), catalytic domain"/>
    <property type="match status" value="1"/>
</dbReference>
<keyword evidence="5 6" id="KW-0482">Metalloprotease</keyword>
<feature type="chain" id="PRO_5034230343" evidence="7">
    <location>
        <begin position="17"/>
        <end position="264"/>
    </location>
</feature>
<dbReference type="PANTHER" id="PTHR22726">
    <property type="entry name" value="METALLOENDOPEPTIDASE OMA1"/>
    <property type="match status" value="1"/>
</dbReference>
<evidence type="ECO:0000313" key="9">
    <source>
        <dbReference type="EMBL" id="QYM80593.1"/>
    </source>
</evidence>
<evidence type="ECO:0000256" key="1">
    <source>
        <dbReference type="ARBA" id="ARBA00022670"/>
    </source>
</evidence>
<organism evidence="9 10">
    <name type="scientific">Horticoccus luteus</name>
    <dbReference type="NCBI Taxonomy" id="2862869"/>
    <lineage>
        <taxon>Bacteria</taxon>
        <taxon>Pseudomonadati</taxon>
        <taxon>Verrucomicrobiota</taxon>
        <taxon>Opitutia</taxon>
        <taxon>Opitutales</taxon>
        <taxon>Opitutaceae</taxon>
        <taxon>Horticoccus</taxon>
    </lineage>
</organism>
<feature type="domain" description="Peptidase M48" evidence="8">
    <location>
        <begin position="60"/>
        <end position="248"/>
    </location>
</feature>
<dbReference type="CDD" id="cd07331">
    <property type="entry name" value="M48C_Oma1_like"/>
    <property type="match status" value="1"/>
</dbReference>
<dbReference type="GO" id="GO:0016020">
    <property type="term" value="C:membrane"/>
    <property type="evidence" value="ECO:0007669"/>
    <property type="project" value="TreeGrafter"/>
</dbReference>
<dbReference type="Pfam" id="PF01435">
    <property type="entry name" value="Peptidase_M48"/>
    <property type="match status" value="1"/>
</dbReference>
<dbReference type="RefSeq" id="WP_220166012.1">
    <property type="nucleotide sequence ID" value="NZ_CP080507.1"/>
</dbReference>
<gene>
    <name evidence="9" type="ORF">K0B96_08320</name>
</gene>
<keyword evidence="10" id="KW-1185">Reference proteome</keyword>
<keyword evidence="2" id="KW-0479">Metal-binding</keyword>
<evidence type="ECO:0000256" key="6">
    <source>
        <dbReference type="RuleBase" id="RU003983"/>
    </source>
</evidence>
<dbReference type="GO" id="GO:0051603">
    <property type="term" value="P:proteolysis involved in protein catabolic process"/>
    <property type="evidence" value="ECO:0007669"/>
    <property type="project" value="TreeGrafter"/>
</dbReference>
<dbReference type="InterPro" id="IPR051156">
    <property type="entry name" value="Mito/Outer_Membr_Metalloprot"/>
</dbReference>
<dbReference type="KEGG" id="ole:K0B96_08320"/>
<dbReference type="GO" id="GO:0046872">
    <property type="term" value="F:metal ion binding"/>
    <property type="evidence" value="ECO:0007669"/>
    <property type="project" value="UniProtKB-KW"/>
</dbReference>
<keyword evidence="4 6" id="KW-0862">Zinc</keyword>
<dbReference type="InterPro" id="IPR001915">
    <property type="entry name" value="Peptidase_M48"/>
</dbReference>
<dbReference type="PANTHER" id="PTHR22726:SF24">
    <property type="entry name" value="M48 FAMILY METALLOPEPTIDASE"/>
    <property type="match status" value="1"/>
</dbReference>
<comment type="cofactor">
    <cofactor evidence="6">
        <name>Zn(2+)</name>
        <dbReference type="ChEBI" id="CHEBI:29105"/>
    </cofactor>
    <text evidence="6">Binds 1 zinc ion per subunit.</text>
</comment>
<name>A0A8F9TYK5_9BACT</name>
<evidence type="ECO:0000256" key="2">
    <source>
        <dbReference type="ARBA" id="ARBA00022723"/>
    </source>
</evidence>
<accession>A0A8F9TYK5</accession>
<feature type="signal peptide" evidence="7">
    <location>
        <begin position="1"/>
        <end position="16"/>
    </location>
</feature>
<comment type="similarity">
    <text evidence="6">Belongs to the peptidase M48 family.</text>
</comment>
<dbReference type="GO" id="GO:0004222">
    <property type="term" value="F:metalloendopeptidase activity"/>
    <property type="evidence" value="ECO:0007669"/>
    <property type="project" value="InterPro"/>
</dbReference>
<dbReference type="Proteomes" id="UP000825051">
    <property type="component" value="Chromosome"/>
</dbReference>
<keyword evidence="3 6" id="KW-0378">Hydrolase</keyword>
<dbReference type="EMBL" id="CP080507">
    <property type="protein sequence ID" value="QYM80593.1"/>
    <property type="molecule type" value="Genomic_DNA"/>
</dbReference>
<dbReference type="PROSITE" id="PS51257">
    <property type="entry name" value="PROKAR_LIPOPROTEIN"/>
    <property type="match status" value="1"/>
</dbReference>
<sequence length="264" mass="28594">MKRFLPLLAAALFALAGCYTNPVTGRQSLVLVQPSQELALGAQSFQAIRQQEKVSTDAKMNERVKRVGERIAAAVGSEMPNAQWEFVVFDSPEVNAFALPGGKVGVYSGLLKLATTDDELAIVMGHEIGHVVARHGAERMSEQMVIDGLGALGDAYAQNHYSPQTVQLFETAYGGATTVGRVLPHSRANESEADHMGVVFAAQAGYDPRAAITFWKKMSELKTTKPGLLDKFLSTHPADAQRIADLQALMPQVVPIYEAKRKNT</sequence>
<evidence type="ECO:0000256" key="7">
    <source>
        <dbReference type="SAM" id="SignalP"/>
    </source>
</evidence>
<evidence type="ECO:0000256" key="4">
    <source>
        <dbReference type="ARBA" id="ARBA00022833"/>
    </source>
</evidence>